<evidence type="ECO:0000256" key="1">
    <source>
        <dbReference type="ARBA" id="ARBA00009183"/>
    </source>
</evidence>
<feature type="region of interest" description="Disordered" evidence="5">
    <location>
        <begin position="210"/>
        <end position="235"/>
    </location>
</feature>
<organism evidence="6 7">
    <name type="scientific">Xylaria bambusicola</name>
    <dbReference type="NCBI Taxonomy" id="326684"/>
    <lineage>
        <taxon>Eukaryota</taxon>
        <taxon>Fungi</taxon>
        <taxon>Dikarya</taxon>
        <taxon>Ascomycota</taxon>
        <taxon>Pezizomycotina</taxon>
        <taxon>Sordariomycetes</taxon>
        <taxon>Xylariomycetidae</taxon>
        <taxon>Xylariales</taxon>
        <taxon>Xylariaceae</taxon>
        <taxon>Xylaria</taxon>
    </lineage>
</organism>
<keyword evidence="4" id="KW-0560">Oxidoreductase</keyword>
<evidence type="ECO:0000313" key="6">
    <source>
        <dbReference type="EMBL" id="KAK5630533.1"/>
    </source>
</evidence>
<evidence type="ECO:0000256" key="4">
    <source>
        <dbReference type="ARBA" id="ARBA00023002"/>
    </source>
</evidence>
<dbReference type="GO" id="GO:0050660">
    <property type="term" value="F:flavin adenine dinucleotide binding"/>
    <property type="evidence" value="ECO:0007669"/>
    <property type="project" value="InterPro"/>
</dbReference>
<dbReference type="EMBL" id="JAWHQM010000016">
    <property type="protein sequence ID" value="KAK5630533.1"/>
    <property type="molecule type" value="Genomic_DNA"/>
</dbReference>
<protein>
    <recommendedName>
        <fullName evidence="8">Flavin-containing monooxygenase</fullName>
    </recommendedName>
</protein>
<feature type="compositionally biased region" description="Basic and acidic residues" evidence="5">
    <location>
        <begin position="219"/>
        <end position="235"/>
    </location>
</feature>
<dbReference type="InterPro" id="IPR020946">
    <property type="entry name" value="Flavin_mOase-like"/>
</dbReference>
<dbReference type="Pfam" id="PF00743">
    <property type="entry name" value="FMO-like"/>
    <property type="match status" value="1"/>
</dbReference>
<evidence type="ECO:0008006" key="8">
    <source>
        <dbReference type="Google" id="ProtNLM"/>
    </source>
</evidence>
<dbReference type="GO" id="GO:0004499">
    <property type="term" value="F:N,N-dimethylaniline monooxygenase activity"/>
    <property type="evidence" value="ECO:0007669"/>
    <property type="project" value="InterPro"/>
</dbReference>
<keyword evidence="2" id="KW-0285">Flavoprotein</keyword>
<evidence type="ECO:0000256" key="3">
    <source>
        <dbReference type="ARBA" id="ARBA00022827"/>
    </source>
</evidence>
<name>A0AAN7Z8U3_9PEZI</name>
<reference evidence="6 7" key="1">
    <citation type="submission" date="2023-10" db="EMBL/GenBank/DDBJ databases">
        <title>Draft genome sequence of Xylaria bambusicola isolate GMP-LS, the root and basal stem rot pathogen of sugarcane in Indonesia.</title>
        <authorList>
            <person name="Selvaraj P."/>
            <person name="Muralishankar V."/>
            <person name="Muruganantham S."/>
            <person name="Sp S."/>
            <person name="Haryani S."/>
            <person name="Lau K.J.X."/>
            <person name="Naqvi N.I."/>
        </authorList>
    </citation>
    <scope>NUCLEOTIDE SEQUENCE [LARGE SCALE GENOMIC DNA]</scope>
    <source>
        <strain evidence="6">GMP-LS</strain>
    </source>
</reference>
<dbReference type="SUPFAM" id="SSF51905">
    <property type="entry name" value="FAD/NAD(P)-binding domain"/>
    <property type="match status" value="1"/>
</dbReference>
<dbReference type="AlphaFoldDB" id="A0AAN7Z8U3"/>
<evidence type="ECO:0000256" key="2">
    <source>
        <dbReference type="ARBA" id="ARBA00022630"/>
    </source>
</evidence>
<dbReference type="PANTHER" id="PTHR23023">
    <property type="entry name" value="DIMETHYLANILINE MONOOXYGENASE"/>
    <property type="match status" value="1"/>
</dbReference>
<sequence length="235" mass="26331">MSEQSPEAFKDKRVLVVGIGNTACEVSLSLTNHASKIYQSYRRGRILVSRYDDDGIPLDAQVSWPALRLKYLMDYLVPGLMSTLGDKFMINKMISDASRSEPVDTRISEKERWKRTEKRVREDWRLAPAPSMAHVHPAVQEDFIPALCRGDITPAHGFKGFCGDYKVLLNDGAVVEVDAVIFCTGYDLDFKIMPELEMDGATGMPLRTAQELSTQTAGEEAKSEKHQPHLPDSIK</sequence>
<gene>
    <name evidence="6" type="ORF">RRF57_006248</name>
</gene>
<dbReference type="InterPro" id="IPR050346">
    <property type="entry name" value="FMO-like"/>
</dbReference>
<comment type="similarity">
    <text evidence="1">Belongs to the FMO family.</text>
</comment>
<accession>A0AAN7Z8U3</accession>
<evidence type="ECO:0000313" key="7">
    <source>
        <dbReference type="Proteomes" id="UP001305414"/>
    </source>
</evidence>
<evidence type="ECO:0000256" key="5">
    <source>
        <dbReference type="SAM" id="MobiDB-lite"/>
    </source>
</evidence>
<proteinExistence type="inferred from homology"/>
<keyword evidence="7" id="KW-1185">Reference proteome</keyword>
<keyword evidence="3" id="KW-0274">FAD</keyword>
<dbReference type="InterPro" id="IPR036188">
    <property type="entry name" value="FAD/NAD-bd_sf"/>
</dbReference>
<dbReference type="Proteomes" id="UP001305414">
    <property type="component" value="Unassembled WGS sequence"/>
</dbReference>
<dbReference type="Gene3D" id="3.50.50.60">
    <property type="entry name" value="FAD/NAD(P)-binding domain"/>
    <property type="match status" value="2"/>
</dbReference>
<comment type="caution">
    <text evidence="6">The sequence shown here is derived from an EMBL/GenBank/DDBJ whole genome shotgun (WGS) entry which is preliminary data.</text>
</comment>
<dbReference type="GO" id="GO:0050661">
    <property type="term" value="F:NADP binding"/>
    <property type="evidence" value="ECO:0007669"/>
    <property type="project" value="InterPro"/>
</dbReference>